<dbReference type="InterPro" id="IPR002156">
    <property type="entry name" value="RNaseH_domain"/>
</dbReference>
<dbReference type="InterPro" id="IPR036397">
    <property type="entry name" value="RNaseH_sf"/>
</dbReference>
<keyword evidence="3" id="KW-1185">Reference proteome</keyword>
<comment type="caution">
    <text evidence="2">The sequence shown here is derived from an EMBL/GenBank/DDBJ whole genome shotgun (WGS) entry which is preliminary data.</text>
</comment>
<dbReference type="Pfam" id="PF13456">
    <property type="entry name" value="RVT_3"/>
    <property type="match status" value="1"/>
</dbReference>
<dbReference type="InterPro" id="IPR044730">
    <property type="entry name" value="RNase_H-like_dom_plant"/>
</dbReference>
<dbReference type="GO" id="GO:0004523">
    <property type="term" value="F:RNA-DNA hybrid ribonuclease activity"/>
    <property type="evidence" value="ECO:0007669"/>
    <property type="project" value="InterPro"/>
</dbReference>
<organism evidence="2 3">
    <name type="scientific">Nicotiana attenuata</name>
    <name type="common">Coyote tobacco</name>
    <dbReference type="NCBI Taxonomy" id="49451"/>
    <lineage>
        <taxon>Eukaryota</taxon>
        <taxon>Viridiplantae</taxon>
        <taxon>Streptophyta</taxon>
        <taxon>Embryophyta</taxon>
        <taxon>Tracheophyta</taxon>
        <taxon>Spermatophyta</taxon>
        <taxon>Magnoliopsida</taxon>
        <taxon>eudicotyledons</taxon>
        <taxon>Gunneridae</taxon>
        <taxon>Pentapetalae</taxon>
        <taxon>asterids</taxon>
        <taxon>lamiids</taxon>
        <taxon>Solanales</taxon>
        <taxon>Solanaceae</taxon>
        <taxon>Nicotianoideae</taxon>
        <taxon>Nicotianeae</taxon>
        <taxon>Nicotiana</taxon>
    </lineage>
</organism>
<evidence type="ECO:0000259" key="1">
    <source>
        <dbReference type="PROSITE" id="PS50879"/>
    </source>
</evidence>
<evidence type="ECO:0000313" key="2">
    <source>
        <dbReference type="EMBL" id="OIT08107.1"/>
    </source>
</evidence>
<protein>
    <recommendedName>
        <fullName evidence="1">RNase H type-1 domain-containing protein</fullName>
    </recommendedName>
</protein>
<dbReference type="AlphaFoldDB" id="A0A1J6JB97"/>
<dbReference type="SMR" id="A0A1J6JB97"/>
<dbReference type="Proteomes" id="UP000187609">
    <property type="component" value="Unassembled WGS sequence"/>
</dbReference>
<reference evidence="2" key="1">
    <citation type="submission" date="2016-11" db="EMBL/GenBank/DDBJ databases">
        <title>The genome of Nicotiana attenuata.</title>
        <authorList>
            <person name="Xu S."/>
            <person name="Brockmoeller T."/>
            <person name="Gaquerel E."/>
            <person name="Navarro A."/>
            <person name="Kuhl H."/>
            <person name="Gase K."/>
            <person name="Ling Z."/>
            <person name="Zhou W."/>
            <person name="Kreitzer C."/>
            <person name="Stanke M."/>
            <person name="Tang H."/>
            <person name="Lyons E."/>
            <person name="Pandey P."/>
            <person name="Pandey S.P."/>
            <person name="Timmermann B."/>
            <person name="Baldwin I.T."/>
        </authorList>
    </citation>
    <scope>NUCLEOTIDE SEQUENCE [LARGE SCALE GENOMIC DNA]</scope>
    <source>
        <strain evidence="2">UT</strain>
    </source>
</reference>
<sequence>MLKWTPPPRDSYKLNTDGVAKGNPGMGGIGGIFRNHNGNWILGYMKNIPHTTNIRAEIIALIRGLQLAELNNLLPLEIDTDSSETINMLINGNLIFDPLICECRSLIQRMGRVEVRHTYREQNRVADVLAKEAAKEDFLCKSVTLAVPPVFVTDVFWADILRTELPRSFLGCNLSSIIKNYASLGALKYPSN</sequence>
<dbReference type="Gene3D" id="3.30.420.10">
    <property type="entry name" value="Ribonuclease H-like superfamily/Ribonuclease H"/>
    <property type="match status" value="1"/>
</dbReference>
<dbReference type="EMBL" id="MJEQ01037183">
    <property type="protein sequence ID" value="OIT08107.1"/>
    <property type="molecule type" value="Genomic_DNA"/>
</dbReference>
<proteinExistence type="predicted"/>
<dbReference type="PANTHER" id="PTHR47723">
    <property type="entry name" value="OS05G0353850 PROTEIN"/>
    <property type="match status" value="1"/>
</dbReference>
<feature type="non-terminal residue" evidence="2">
    <location>
        <position position="192"/>
    </location>
</feature>
<dbReference type="PANTHER" id="PTHR47723:SF23">
    <property type="entry name" value="REVERSE TRANSCRIPTASE-LIKE PROTEIN"/>
    <property type="match status" value="1"/>
</dbReference>
<gene>
    <name evidence="2" type="ORF">A4A49_63299</name>
</gene>
<dbReference type="PROSITE" id="PS50879">
    <property type="entry name" value="RNASE_H_1"/>
    <property type="match status" value="1"/>
</dbReference>
<accession>A0A1J6JB97</accession>
<dbReference type="CDD" id="cd06222">
    <property type="entry name" value="RNase_H_like"/>
    <property type="match status" value="1"/>
</dbReference>
<dbReference type="SUPFAM" id="SSF53098">
    <property type="entry name" value="Ribonuclease H-like"/>
    <property type="match status" value="1"/>
</dbReference>
<dbReference type="InterPro" id="IPR053151">
    <property type="entry name" value="RNase_H-like"/>
</dbReference>
<dbReference type="STRING" id="49451.A0A1J6JB97"/>
<dbReference type="GO" id="GO:0003676">
    <property type="term" value="F:nucleic acid binding"/>
    <property type="evidence" value="ECO:0007669"/>
    <property type="project" value="InterPro"/>
</dbReference>
<evidence type="ECO:0000313" key="3">
    <source>
        <dbReference type="Proteomes" id="UP000187609"/>
    </source>
</evidence>
<feature type="domain" description="RNase H type-1" evidence="1">
    <location>
        <begin position="8"/>
        <end position="135"/>
    </location>
</feature>
<dbReference type="OMA" id="CNINTLX"/>
<dbReference type="InterPro" id="IPR012337">
    <property type="entry name" value="RNaseH-like_sf"/>
</dbReference>
<name>A0A1J6JB97_NICAT</name>
<dbReference type="Gramene" id="OIT08107">
    <property type="protein sequence ID" value="OIT08107"/>
    <property type="gene ID" value="A4A49_63299"/>
</dbReference>